<dbReference type="VEuPathDB" id="FungiDB:PSHT_14664"/>
<dbReference type="Gene3D" id="3.30.420.10">
    <property type="entry name" value="Ribonuclease H-like superfamily/Ribonuclease H"/>
    <property type="match status" value="1"/>
</dbReference>
<gene>
    <name evidence="2" type="ORF">PSTT_06689</name>
</gene>
<reference evidence="2" key="1">
    <citation type="submission" date="2017-12" db="EMBL/GenBank/DDBJ databases">
        <title>Gene loss provides genomic basis for host adaptation in cereal stripe rust fungi.</title>
        <authorList>
            <person name="Xia C."/>
        </authorList>
    </citation>
    <scope>NUCLEOTIDE SEQUENCE [LARGE SCALE GENOMIC DNA]</scope>
    <source>
        <strain evidence="2">93-210</strain>
    </source>
</reference>
<organism evidence="2 3">
    <name type="scientific">Puccinia striiformis</name>
    <dbReference type="NCBI Taxonomy" id="27350"/>
    <lineage>
        <taxon>Eukaryota</taxon>
        <taxon>Fungi</taxon>
        <taxon>Dikarya</taxon>
        <taxon>Basidiomycota</taxon>
        <taxon>Pucciniomycotina</taxon>
        <taxon>Pucciniomycetes</taxon>
        <taxon>Pucciniales</taxon>
        <taxon>Pucciniaceae</taxon>
        <taxon>Puccinia</taxon>
    </lineage>
</organism>
<dbReference type="Proteomes" id="UP000239156">
    <property type="component" value="Unassembled WGS sequence"/>
</dbReference>
<feature type="domain" description="Tc1-like transposase DDE" evidence="1">
    <location>
        <begin position="189"/>
        <end position="325"/>
    </location>
</feature>
<dbReference type="VEuPathDB" id="FungiDB:PSTT_06689"/>
<dbReference type="NCBIfam" id="NF033545">
    <property type="entry name" value="transpos_IS630"/>
    <property type="match status" value="1"/>
</dbReference>
<dbReference type="VEuPathDB" id="FungiDB:PSHT_13859"/>
<protein>
    <recommendedName>
        <fullName evidence="1">Tc1-like transposase DDE domain-containing protein</fullName>
    </recommendedName>
</protein>
<sequence length="358" mass="40233">MTPSTTTPPQMDTVCSPHRSLLKNYNLGLPTSAALFASLPFPHLEKAATYAVVRAALEGLSLGNINVMHGSSVSLDSLNRWSNLYERTRFVVCDPATYLTKGRPLLLNNEECAFIVDLVTKKPTIYMSEIKDSLAANLNIHISLATIWSELHHRLHLSRKCIRKVSGRQNPGQRAKYMALMAHYDPHMLVFADKSGICLNGIARTQGWVPVGERTPQVVTERATHKFNLIPVIALSGLVAVMIQEENVCRFDFEYFLEHILVPSMNPFPGPRSVFIVDNALFHHGGRIEDIIEDKCCRIVYLPAYSPDYNPIEKAFSVLKNTLRNCAEMDGEVIEAFVRFTFTPSLMYNLFRGSGYLE</sequence>
<dbReference type="GO" id="GO:0003676">
    <property type="term" value="F:nucleic acid binding"/>
    <property type="evidence" value="ECO:0007669"/>
    <property type="project" value="InterPro"/>
</dbReference>
<dbReference type="EMBL" id="PKSL01000053">
    <property type="protein sequence ID" value="POW09674.1"/>
    <property type="molecule type" value="Genomic_DNA"/>
</dbReference>
<dbReference type="SUPFAM" id="SSF46689">
    <property type="entry name" value="Homeodomain-like"/>
    <property type="match status" value="1"/>
</dbReference>
<evidence type="ECO:0000313" key="2">
    <source>
        <dbReference type="EMBL" id="POW09674.1"/>
    </source>
</evidence>
<keyword evidence="3" id="KW-1185">Reference proteome</keyword>
<name>A0A2S4VJD7_9BASI</name>
<evidence type="ECO:0000259" key="1">
    <source>
        <dbReference type="Pfam" id="PF13358"/>
    </source>
</evidence>
<dbReference type="PANTHER" id="PTHR46564:SF1">
    <property type="entry name" value="TRANSPOSASE"/>
    <property type="match status" value="1"/>
</dbReference>
<dbReference type="InterPro" id="IPR038717">
    <property type="entry name" value="Tc1-like_DDE_dom"/>
</dbReference>
<evidence type="ECO:0000313" key="3">
    <source>
        <dbReference type="Proteomes" id="UP000239156"/>
    </source>
</evidence>
<dbReference type="Pfam" id="PF13358">
    <property type="entry name" value="DDE_3"/>
    <property type="match status" value="1"/>
</dbReference>
<dbReference type="AlphaFoldDB" id="A0A2S4VJD7"/>
<dbReference type="InterPro" id="IPR009057">
    <property type="entry name" value="Homeodomain-like_sf"/>
</dbReference>
<accession>A0A2S4VJD7</accession>
<comment type="caution">
    <text evidence="2">The sequence shown here is derived from an EMBL/GenBank/DDBJ whole genome shotgun (WGS) entry which is preliminary data.</text>
</comment>
<proteinExistence type="predicted"/>
<dbReference type="InterPro" id="IPR036397">
    <property type="entry name" value="RNaseH_sf"/>
</dbReference>
<dbReference type="InterPro" id="IPR047655">
    <property type="entry name" value="Transpos_IS630-like"/>
</dbReference>
<dbReference type="PANTHER" id="PTHR46564">
    <property type="entry name" value="TRANSPOSASE"/>
    <property type="match status" value="1"/>
</dbReference>